<sequence length="516" mass="54738">MSLKKTAVAVAAAAVMLAGTACSAATRNDGQAAQSAGPVRNGGTLVVAQAYDADPASFLKTAIGNIVSEYAVLETLTLIDPQTAEPKGVLASSWTLAPDGKSMTVKLRDDVTFHSGRKLTAADAVFTLNKAKDPAVGAANQKIAAQFSSVQANGDDEFVLTFAKPLPNIFDLFETLPILNKDAYADYAAGKKVDGTGRFEWKSYTPGGKIELAKYAKYRDAANTHLDAIEISMIKDPTALVSAIRSGRAQYAVGVPPVDARSLGEQQGFALVSSGGAAFPFALNVTKPPFDKKAVRQAVQYAIDRDRIVQQVEGGKGQSASLPWRPSTVGYDAAQSGHYTYDQAKAKQLLTDAGVKPGTTFDVAMGDAPEALAIFQIVKNNLAAVGLNANPVIMNIPDYEQKLATRRFSTSAVLMQAGNGNSPATAMVARPELVADNNVSKFASAEYTKLTQAVMNASVKADQEKALRDYNSYFVDEAFAVPLIIRPTLTVRTSPLNNILPTQMGFLNLGQAWLSD</sequence>
<dbReference type="PANTHER" id="PTHR30290:SF65">
    <property type="entry name" value="MONOACYL PHOSPHATIDYLINOSITOL TETRAMANNOSIDE-BINDING PROTEIN LPQW-RELATED"/>
    <property type="match status" value="1"/>
</dbReference>
<dbReference type="RefSeq" id="WP_133801478.1">
    <property type="nucleotide sequence ID" value="NZ_SNWQ01000008.1"/>
</dbReference>
<dbReference type="AlphaFoldDB" id="A0A4R6KHV1"/>
<dbReference type="CDD" id="cd00995">
    <property type="entry name" value="PBP2_NikA_DppA_OppA_like"/>
    <property type="match status" value="1"/>
</dbReference>
<dbReference type="Proteomes" id="UP000295388">
    <property type="component" value="Unassembled WGS sequence"/>
</dbReference>
<feature type="signal peptide" evidence="1">
    <location>
        <begin position="1"/>
        <end position="24"/>
    </location>
</feature>
<protein>
    <submittedName>
        <fullName evidence="3">Peptide/nickel transport system substrate-binding protein</fullName>
    </submittedName>
</protein>
<organism evidence="3 4">
    <name type="scientific">Kribbella caucasensis</name>
    <dbReference type="NCBI Taxonomy" id="2512215"/>
    <lineage>
        <taxon>Bacteria</taxon>
        <taxon>Bacillati</taxon>
        <taxon>Actinomycetota</taxon>
        <taxon>Actinomycetes</taxon>
        <taxon>Propionibacteriales</taxon>
        <taxon>Kribbellaceae</taxon>
        <taxon>Kribbella</taxon>
    </lineage>
</organism>
<evidence type="ECO:0000259" key="2">
    <source>
        <dbReference type="Pfam" id="PF00496"/>
    </source>
</evidence>
<dbReference type="Gene3D" id="3.40.190.10">
    <property type="entry name" value="Periplasmic binding protein-like II"/>
    <property type="match status" value="1"/>
</dbReference>
<evidence type="ECO:0000313" key="3">
    <source>
        <dbReference type="EMBL" id="TDO48064.1"/>
    </source>
</evidence>
<dbReference type="InterPro" id="IPR000914">
    <property type="entry name" value="SBP_5_dom"/>
</dbReference>
<proteinExistence type="predicted"/>
<accession>A0A4R6KHV1</accession>
<dbReference type="GO" id="GO:1904680">
    <property type="term" value="F:peptide transmembrane transporter activity"/>
    <property type="evidence" value="ECO:0007669"/>
    <property type="project" value="TreeGrafter"/>
</dbReference>
<dbReference type="SUPFAM" id="SSF53850">
    <property type="entry name" value="Periplasmic binding protein-like II"/>
    <property type="match status" value="1"/>
</dbReference>
<dbReference type="Gene3D" id="3.10.105.10">
    <property type="entry name" value="Dipeptide-binding Protein, Domain 3"/>
    <property type="match status" value="1"/>
</dbReference>
<dbReference type="OrthoDB" id="9764591at2"/>
<dbReference type="Pfam" id="PF00496">
    <property type="entry name" value="SBP_bac_5"/>
    <property type="match status" value="1"/>
</dbReference>
<evidence type="ECO:0000256" key="1">
    <source>
        <dbReference type="SAM" id="SignalP"/>
    </source>
</evidence>
<dbReference type="GO" id="GO:0042597">
    <property type="term" value="C:periplasmic space"/>
    <property type="evidence" value="ECO:0007669"/>
    <property type="project" value="UniProtKB-ARBA"/>
</dbReference>
<dbReference type="PANTHER" id="PTHR30290">
    <property type="entry name" value="PERIPLASMIC BINDING COMPONENT OF ABC TRANSPORTER"/>
    <property type="match status" value="1"/>
</dbReference>
<reference evidence="3 4" key="1">
    <citation type="submission" date="2019-03" db="EMBL/GenBank/DDBJ databases">
        <title>Genomic Encyclopedia of Type Strains, Phase III (KMG-III): the genomes of soil and plant-associated and newly described type strains.</title>
        <authorList>
            <person name="Whitman W."/>
        </authorList>
    </citation>
    <scope>NUCLEOTIDE SEQUENCE [LARGE SCALE GENOMIC DNA]</scope>
    <source>
        <strain evidence="3 4">VKM Ac-2527</strain>
    </source>
</reference>
<comment type="caution">
    <text evidence="3">The sequence shown here is derived from an EMBL/GenBank/DDBJ whole genome shotgun (WGS) entry which is preliminary data.</text>
</comment>
<keyword evidence="4" id="KW-1185">Reference proteome</keyword>
<dbReference type="InterPro" id="IPR030678">
    <property type="entry name" value="Peptide/Ni-bd"/>
</dbReference>
<evidence type="ECO:0000313" key="4">
    <source>
        <dbReference type="Proteomes" id="UP000295388"/>
    </source>
</evidence>
<gene>
    <name evidence="3" type="ORF">EV643_108381</name>
</gene>
<feature type="domain" description="Solute-binding protein family 5" evidence="2">
    <location>
        <begin position="85"/>
        <end position="406"/>
    </location>
</feature>
<name>A0A4R6KHV1_9ACTN</name>
<dbReference type="GO" id="GO:0015833">
    <property type="term" value="P:peptide transport"/>
    <property type="evidence" value="ECO:0007669"/>
    <property type="project" value="TreeGrafter"/>
</dbReference>
<dbReference type="PIRSF" id="PIRSF002741">
    <property type="entry name" value="MppA"/>
    <property type="match status" value="1"/>
</dbReference>
<feature type="chain" id="PRO_5039255625" evidence="1">
    <location>
        <begin position="25"/>
        <end position="516"/>
    </location>
</feature>
<dbReference type="InterPro" id="IPR039424">
    <property type="entry name" value="SBP_5"/>
</dbReference>
<keyword evidence="1" id="KW-0732">Signal</keyword>
<dbReference type="PROSITE" id="PS51257">
    <property type="entry name" value="PROKAR_LIPOPROTEIN"/>
    <property type="match status" value="1"/>
</dbReference>
<dbReference type="GO" id="GO:0043190">
    <property type="term" value="C:ATP-binding cassette (ABC) transporter complex"/>
    <property type="evidence" value="ECO:0007669"/>
    <property type="project" value="InterPro"/>
</dbReference>
<dbReference type="EMBL" id="SNWQ01000008">
    <property type="protein sequence ID" value="TDO48064.1"/>
    <property type="molecule type" value="Genomic_DNA"/>
</dbReference>